<dbReference type="VEuPathDB" id="FungiDB:CC1G_04783"/>
<dbReference type="InParanoid" id="A8P2J8"/>
<dbReference type="GeneID" id="6014922"/>
<gene>
    <name evidence="2" type="ORF">CC1G_04783</name>
</gene>
<organism evidence="2 3">
    <name type="scientific">Coprinopsis cinerea (strain Okayama-7 / 130 / ATCC MYA-4618 / FGSC 9003)</name>
    <name type="common">Inky cap fungus</name>
    <name type="synonym">Hormographiella aspergillata</name>
    <dbReference type="NCBI Taxonomy" id="240176"/>
    <lineage>
        <taxon>Eukaryota</taxon>
        <taxon>Fungi</taxon>
        <taxon>Dikarya</taxon>
        <taxon>Basidiomycota</taxon>
        <taxon>Agaricomycotina</taxon>
        <taxon>Agaricomycetes</taxon>
        <taxon>Agaricomycetidae</taxon>
        <taxon>Agaricales</taxon>
        <taxon>Agaricineae</taxon>
        <taxon>Psathyrellaceae</taxon>
        <taxon>Coprinopsis</taxon>
    </lineage>
</organism>
<feature type="region of interest" description="Disordered" evidence="1">
    <location>
        <begin position="142"/>
        <end position="161"/>
    </location>
</feature>
<dbReference type="EMBL" id="AACS02000013">
    <property type="protein sequence ID" value="EAU83527.2"/>
    <property type="molecule type" value="Genomic_DNA"/>
</dbReference>
<keyword evidence="3" id="KW-1185">Reference proteome</keyword>
<evidence type="ECO:0000313" key="2">
    <source>
        <dbReference type="EMBL" id="EAU83527.2"/>
    </source>
</evidence>
<feature type="region of interest" description="Disordered" evidence="1">
    <location>
        <begin position="558"/>
        <end position="588"/>
    </location>
</feature>
<evidence type="ECO:0000256" key="1">
    <source>
        <dbReference type="SAM" id="MobiDB-lite"/>
    </source>
</evidence>
<feature type="compositionally biased region" description="Basic and acidic residues" evidence="1">
    <location>
        <begin position="558"/>
        <end position="580"/>
    </location>
</feature>
<feature type="region of interest" description="Disordered" evidence="1">
    <location>
        <begin position="276"/>
        <end position="295"/>
    </location>
</feature>
<name>A8P2J8_COPC7</name>
<dbReference type="Proteomes" id="UP000001861">
    <property type="component" value="Unassembled WGS sequence"/>
</dbReference>
<dbReference type="KEGG" id="cci:CC1G_04783"/>
<proteinExistence type="predicted"/>
<feature type="compositionally biased region" description="Polar residues" evidence="1">
    <location>
        <begin position="148"/>
        <end position="161"/>
    </location>
</feature>
<sequence length="588" mass="63620">MPPLKCRTVFLKILTYFIEAFRSLLTFFTFSKHASFHPAANASDIEEGIMKEKGFISVNQCSPVFETVTEIQFPPTLVSNALEGDLVEVSLSQEDIAKNIADQSDTSVGQQRLFDSEALKSAFASKKSKLLDILDQFPLPPPSRPPSIASTCTTARSPTTVHSPLQPCLLAESNPPTTPIPFPIIDANPHSQTEKPEAEIKKKRRLTLRKVPSAPNLDAKRTPRKLVISLPLTHIPKASTDLDANIPPVPPIPSGHVDSEVTGTVASEPLETMDLNELERPRYPTSRSPTSSPISRRSSLVWFADGGSSSHGHSSESQYTCADTTFTSKVATPPLPSSSGCADSSIVITSATSPALGSNTGHSDSGNGATAISGWNKSKDQKLAMTRSMTVTHGLSLPPPFLLATSTSAPFPKPQPSSTPLHPALAPRIPGTPLWTPPPPNNHHEWIKDWRDDMYTVLQGFKEVSVEMQEDSFRNVFDGDASAESASAVSSVDSGYMFASPSDVLNLSSPSDILNVSSLRYEEGSSLDDMVMGTSMMGARNMKYYSASSDSSFDRNWELKGATERRENSSEDRAEERDGNWMEGPGLG</sequence>
<protein>
    <submittedName>
        <fullName evidence="2">Uncharacterized protein</fullName>
    </submittedName>
</protein>
<accession>A8P2J8</accession>
<feature type="compositionally biased region" description="Low complexity" evidence="1">
    <location>
        <begin position="283"/>
        <end position="295"/>
    </location>
</feature>
<comment type="caution">
    <text evidence="2">The sequence shown here is derived from an EMBL/GenBank/DDBJ whole genome shotgun (WGS) entry which is preliminary data.</text>
</comment>
<dbReference type="AlphaFoldDB" id="A8P2J8"/>
<reference evidence="2 3" key="1">
    <citation type="journal article" date="2010" name="Proc. Natl. Acad. Sci. U.S.A.">
        <title>Insights into evolution of multicellular fungi from the assembled chromosomes of the mushroom Coprinopsis cinerea (Coprinus cinereus).</title>
        <authorList>
            <person name="Stajich J.E."/>
            <person name="Wilke S.K."/>
            <person name="Ahren D."/>
            <person name="Au C.H."/>
            <person name="Birren B.W."/>
            <person name="Borodovsky M."/>
            <person name="Burns C."/>
            <person name="Canback B."/>
            <person name="Casselton L.A."/>
            <person name="Cheng C.K."/>
            <person name="Deng J."/>
            <person name="Dietrich F.S."/>
            <person name="Fargo D.C."/>
            <person name="Farman M.L."/>
            <person name="Gathman A.C."/>
            <person name="Goldberg J."/>
            <person name="Guigo R."/>
            <person name="Hoegger P.J."/>
            <person name="Hooker J.B."/>
            <person name="Huggins A."/>
            <person name="James T.Y."/>
            <person name="Kamada T."/>
            <person name="Kilaru S."/>
            <person name="Kodira C."/>
            <person name="Kues U."/>
            <person name="Kupfer D."/>
            <person name="Kwan H.S."/>
            <person name="Lomsadze A."/>
            <person name="Li W."/>
            <person name="Lilly W.W."/>
            <person name="Ma L.J."/>
            <person name="Mackey A.J."/>
            <person name="Manning G."/>
            <person name="Martin F."/>
            <person name="Muraguchi H."/>
            <person name="Natvig D.O."/>
            <person name="Palmerini H."/>
            <person name="Ramesh M.A."/>
            <person name="Rehmeyer C.J."/>
            <person name="Roe B.A."/>
            <person name="Shenoy N."/>
            <person name="Stanke M."/>
            <person name="Ter-Hovhannisyan V."/>
            <person name="Tunlid A."/>
            <person name="Velagapudi R."/>
            <person name="Vision T.J."/>
            <person name="Zeng Q."/>
            <person name="Zolan M.E."/>
            <person name="Pukkila P.J."/>
        </authorList>
    </citation>
    <scope>NUCLEOTIDE SEQUENCE [LARGE SCALE GENOMIC DNA]</scope>
    <source>
        <strain evidence="3">Okayama-7 / 130 / ATCC MYA-4618 / FGSC 9003</strain>
    </source>
</reference>
<evidence type="ECO:0000313" key="3">
    <source>
        <dbReference type="Proteomes" id="UP000001861"/>
    </source>
</evidence>
<dbReference type="RefSeq" id="XP_001838339.2">
    <property type="nucleotide sequence ID" value="XM_001838287.2"/>
</dbReference>
<dbReference type="HOGENOM" id="CLU_463804_0_0_1"/>